<dbReference type="Proteomes" id="UP000501602">
    <property type="component" value="Chromosome"/>
</dbReference>
<dbReference type="CDD" id="cd03225">
    <property type="entry name" value="ABC_cobalt_CbiO_domain1"/>
    <property type="match status" value="1"/>
</dbReference>
<dbReference type="InterPro" id="IPR015856">
    <property type="entry name" value="ABC_transpr_CbiO/EcfA_su"/>
</dbReference>
<dbReference type="SUPFAM" id="SSF52540">
    <property type="entry name" value="P-loop containing nucleoside triphosphate hydrolases"/>
    <property type="match status" value="1"/>
</dbReference>
<organism evidence="6 7">
    <name type="scientific">Ferrimonas lipolytica</name>
    <dbReference type="NCBI Taxonomy" id="2724191"/>
    <lineage>
        <taxon>Bacteria</taxon>
        <taxon>Pseudomonadati</taxon>
        <taxon>Pseudomonadota</taxon>
        <taxon>Gammaproteobacteria</taxon>
        <taxon>Alteromonadales</taxon>
        <taxon>Ferrimonadaceae</taxon>
        <taxon>Ferrimonas</taxon>
    </lineage>
</organism>
<accession>A0A6H1UKG3</accession>
<evidence type="ECO:0000256" key="3">
    <source>
        <dbReference type="ARBA" id="ARBA00022741"/>
    </source>
</evidence>
<dbReference type="InterPro" id="IPR003593">
    <property type="entry name" value="AAA+_ATPase"/>
</dbReference>
<feature type="domain" description="ABC transporter" evidence="5">
    <location>
        <begin position="2"/>
        <end position="236"/>
    </location>
</feature>
<evidence type="ECO:0000256" key="1">
    <source>
        <dbReference type="ARBA" id="ARBA00005417"/>
    </source>
</evidence>
<dbReference type="GO" id="GO:0016887">
    <property type="term" value="F:ATP hydrolysis activity"/>
    <property type="evidence" value="ECO:0007669"/>
    <property type="project" value="InterPro"/>
</dbReference>
<dbReference type="PANTHER" id="PTHR43553">
    <property type="entry name" value="HEAVY METAL TRANSPORTER"/>
    <property type="match status" value="1"/>
</dbReference>
<gene>
    <name evidence="6" type="ORF">HER31_18510</name>
</gene>
<evidence type="ECO:0000256" key="4">
    <source>
        <dbReference type="ARBA" id="ARBA00022840"/>
    </source>
</evidence>
<protein>
    <submittedName>
        <fullName evidence="6">ABC transporter ATP-binding protein</fullName>
    </submittedName>
</protein>
<keyword evidence="7" id="KW-1185">Reference proteome</keyword>
<dbReference type="Gene3D" id="3.40.50.300">
    <property type="entry name" value="P-loop containing nucleotide triphosphate hydrolases"/>
    <property type="match status" value="1"/>
</dbReference>
<evidence type="ECO:0000313" key="6">
    <source>
        <dbReference type="EMBL" id="QIZ78716.1"/>
    </source>
</evidence>
<dbReference type="GO" id="GO:0042626">
    <property type="term" value="F:ATPase-coupled transmembrane transporter activity"/>
    <property type="evidence" value="ECO:0007669"/>
    <property type="project" value="TreeGrafter"/>
</dbReference>
<evidence type="ECO:0000259" key="5">
    <source>
        <dbReference type="PROSITE" id="PS50893"/>
    </source>
</evidence>
<dbReference type="AlphaFoldDB" id="A0A6H1UKG3"/>
<dbReference type="PROSITE" id="PS50893">
    <property type="entry name" value="ABC_TRANSPORTER_2"/>
    <property type="match status" value="1"/>
</dbReference>
<comment type="similarity">
    <text evidence="1">Belongs to the ABC transporter superfamily.</text>
</comment>
<sequence>MLQLEPLRFSWPDCENDCLHLPKLTIKPGQHVGLVGDNGAGKSTLIKLIAGLLQPRRGHVLWQQQAIDKIPAQQRCGLIGILFQEPENQLLHSRVDNEVNLVMKQLGWPQSKIERHRSDILAQLELTQYAQCHPLDLDAGKRRMVTLASIAVAQPAILLLDEPSRDFDRHNLALLEQFLAEQRQRGTTIINISHDLEFVARNCDRVLHLQQGKITADGTPVQTLSHPALQACTELPSPSLWSLRHQLGLDRTNNHKD</sequence>
<dbReference type="EMBL" id="CP051180">
    <property type="protein sequence ID" value="QIZ78716.1"/>
    <property type="molecule type" value="Genomic_DNA"/>
</dbReference>
<evidence type="ECO:0000256" key="2">
    <source>
        <dbReference type="ARBA" id="ARBA00022448"/>
    </source>
</evidence>
<dbReference type="SMART" id="SM00382">
    <property type="entry name" value="AAA"/>
    <property type="match status" value="1"/>
</dbReference>
<dbReference type="KEGG" id="fes:HER31_18510"/>
<name>A0A6H1UKG3_9GAMM</name>
<dbReference type="GO" id="GO:0043190">
    <property type="term" value="C:ATP-binding cassette (ABC) transporter complex"/>
    <property type="evidence" value="ECO:0007669"/>
    <property type="project" value="TreeGrafter"/>
</dbReference>
<keyword evidence="3" id="KW-0547">Nucleotide-binding</keyword>
<keyword evidence="2" id="KW-0813">Transport</keyword>
<proteinExistence type="inferred from homology"/>
<dbReference type="InterPro" id="IPR003439">
    <property type="entry name" value="ABC_transporter-like_ATP-bd"/>
</dbReference>
<evidence type="ECO:0000313" key="7">
    <source>
        <dbReference type="Proteomes" id="UP000501602"/>
    </source>
</evidence>
<keyword evidence="4 6" id="KW-0067">ATP-binding</keyword>
<dbReference type="PANTHER" id="PTHR43553:SF24">
    <property type="entry name" value="ENERGY-COUPLING FACTOR TRANSPORTER ATP-BINDING PROTEIN ECFA1"/>
    <property type="match status" value="1"/>
</dbReference>
<dbReference type="RefSeq" id="WP_168662947.1">
    <property type="nucleotide sequence ID" value="NZ_CP051180.1"/>
</dbReference>
<dbReference type="Pfam" id="PF00005">
    <property type="entry name" value="ABC_tran"/>
    <property type="match status" value="1"/>
</dbReference>
<dbReference type="InterPro" id="IPR050095">
    <property type="entry name" value="ECF_ABC_transporter_ATP-bd"/>
</dbReference>
<dbReference type="InterPro" id="IPR027417">
    <property type="entry name" value="P-loop_NTPase"/>
</dbReference>
<reference evidence="6 7" key="1">
    <citation type="submission" date="2020-04" db="EMBL/GenBank/DDBJ databases">
        <title>Ferrimonas sp. S7 isolated from sea water.</title>
        <authorList>
            <person name="Bae S.S."/>
            <person name="Baek K."/>
        </authorList>
    </citation>
    <scope>NUCLEOTIDE SEQUENCE [LARGE SCALE GENOMIC DNA]</scope>
    <source>
        <strain evidence="6 7">S7</strain>
    </source>
</reference>
<dbReference type="GO" id="GO:0005524">
    <property type="term" value="F:ATP binding"/>
    <property type="evidence" value="ECO:0007669"/>
    <property type="project" value="UniProtKB-KW"/>
</dbReference>